<feature type="region of interest" description="Disordered" evidence="7">
    <location>
        <begin position="1"/>
        <end position="31"/>
    </location>
</feature>
<dbReference type="InterPro" id="IPR038933">
    <property type="entry name" value="Ovate"/>
</dbReference>
<comment type="function">
    <text evidence="6">Transcriptional repressor that regulates multiple aspects of plant growth and development.</text>
</comment>
<accession>A0AAV7FUC1</accession>
<protein>
    <recommendedName>
        <fullName evidence="6">Transcription repressor</fullName>
    </recommendedName>
    <alternativeName>
        <fullName evidence="6">Ovate family protein</fullName>
    </alternativeName>
</protein>
<dbReference type="PANTHER" id="PTHR33057:SF82">
    <property type="entry name" value="TRANSCRIPTION REPRESSOR OFP5"/>
    <property type="match status" value="1"/>
</dbReference>
<organism evidence="9 10">
    <name type="scientific">Dendrobium chrysotoxum</name>
    <name type="common">Orchid</name>
    <dbReference type="NCBI Taxonomy" id="161865"/>
    <lineage>
        <taxon>Eukaryota</taxon>
        <taxon>Viridiplantae</taxon>
        <taxon>Streptophyta</taxon>
        <taxon>Embryophyta</taxon>
        <taxon>Tracheophyta</taxon>
        <taxon>Spermatophyta</taxon>
        <taxon>Magnoliopsida</taxon>
        <taxon>Liliopsida</taxon>
        <taxon>Asparagales</taxon>
        <taxon>Orchidaceae</taxon>
        <taxon>Epidendroideae</taxon>
        <taxon>Malaxideae</taxon>
        <taxon>Dendrobiinae</taxon>
        <taxon>Dendrobium</taxon>
    </lineage>
</organism>
<evidence type="ECO:0000313" key="9">
    <source>
        <dbReference type="EMBL" id="KAH0453315.1"/>
    </source>
</evidence>
<keyword evidence="4 6" id="KW-0804">Transcription</keyword>
<evidence type="ECO:0000256" key="6">
    <source>
        <dbReference type="RuleBase" id="RU367028"/>
    </source>
</evidence>
<dbReference type="NCBIfam" id="TIGR01568">
    <property type="entry name" value="A_thal_3678"/>
    <property type="match status" value="1"/>
</dbReference>
<dbReference type="AlphaFoldDB" id="A0AAV7FUC1"/>
<dbReference type="PANTHER" id="PTHR33057">
    <property type="entry name" value="TRANSCRIPTION REPRESSOR OFP7-RELATED"/>
    <property type="match status" value="1"/>
</dbReference>
<keyword evidence="5 6" id="KW-0539">Nucleus</keyword>
<name>A0AAV7FUC1_DENCH</name>
<dbReference type="Pfam" id="PF04844">
    <property type="entry name" value="Ovate"/>
    <property type="match status" value="1"/>
</dbReference>
<keyword evidence="2 6" id="KW-0678">Repressor</keyword>
<evidence type="ECO:0000256" key="2">
    <source>
        <dbReference type="ARBA" id="ARBA00022491"/>
    </source>
</evidence>
<evidence type="ECO:0000313" key="10">
    <source>
        <dbReference type="Proteomes" id="UP000775213"/>
    </source>
</evidence>
<comment type="subcellular location">
    <subcellularLocation>
        <location evidence="1 6">Nucleus</location>
    </subcellularLocation>
</comment>
<dbReference type="InterPro" id="IPR006458">
    <property type="entry name" value="Ovate_C"/>
</dbReference>
<feature type="compositionally biased region" description="Basic and acidic residues" evidence="7">
    <location>
        <begin position="85"/>
        <end position="102"/>
    </location>
</feature>
<feature type="region of interest" description="Disordered" evidence="7">
    <location>
        <begin position="81"/>
        <end position="102"/>
    </location>
</feature>
<dbReference type="GO" id="GO:0045892">
    <property type="term" value="P:negative regulation of DNA-templated transcription"/>
    <property type="evidence" value="ECO:0007669"/>
    <property type="project" value="UniProtKB-UniRule"/>
</dbReference>
<evidence type="ECO:0000256" key="4">
    <source>
        <dbReference type="ARBA" id="ARBA00023163"/>
    </source>
</evidence>
<keyword evidence="10" id="KW-1185">Reference proteome</keyword>
<evidence type="ECO:0000256" key="3">
    <source>
        <dbReference type="ARBA" id="ARBA00023015"/>
    </source>
</evidence>
<keyword evidence="3 6" id="KW-0805">Transcription regulation</keyword>
<feature type="domain" description="OVATE" evidence="8">
    <location>
        <begin position="182"/>
        <end position="241"/>
    </location>
</feature>
<evidence type="ECO:0000256" key="1">
    <source>
        <dbReference type="ARBA" id="ARBA00004123"/>
    </source>
</evidence>
<dbReference type="GO" id="GO:0005634">
    <property type="term" value="C:nucleus"/>
    <property type="evidence" value="ECO:0007669"/>
    <property type="project" value="UniProtKB-SubCell"/>
</dbReference>
<dbReference type="PROSITE" id="PS51754">
    <property type="entry name" value="OVATE"/>
    <property type="match status" value="1"/>
</dbReference>
<evidence type="ECO:0000256" key="7">
    <source>
        <dbReference type="SAM" id="MobiDB-lite"/>
    </source>
</evidence>
<dbReference type="EMBL" id="JAGFBR010000016">
    <property type="protein sequence ID" value="KAH0453315.1"/>
    <property type="molecule type" value="Genomic_DNA"/>
</dbReference>
<evidence type="ECO:0000259" key="8">
    <source>
        <dbReference type="PROSITE" id="PS51754"/>
    </source>
</evidence>
<gene>
    <name evidence="9" type="ORF">IEQ34_017639</name>
</gene>
<dbReference type="Proteomes" id="UP000775213">
    <property type="component" value="Unassembled WGS sequence"/>
</dbReference>
<proteinExistence type="predicted"/>
<evidence type="ECO:0000256" key="5">
    <source>
        <dbReference type="ARBA" id="ARBA00023242"/>
    </source>
</evidence>
<comment type="caution">
    <text evidence="9">The sequence shown here is derived from an EMBL/GenBank/DDBJ whole genome shotgun (WGS) entry which is preliminary data.</text>
</comment>
<sequence length="260" mass="30337">MKWGRKSRDRTEGEKKTKKANNKKTISPFSSSPSFQLTDVFPFSWISRLKREKQGRVNLKQFPPTSSDPLCFSPKLLDRIAASEAPRRRSTGEDERRGDRADIARSSRHYSFSELELELRPISSFRHYDAYPPPPTPMKRLEARRRGQRIRPKVKVCSPKAARRKVEEEGKGKRRNLESFAVVKSSSDPQKDFRESMVEMIREKGMTRPEEMERLLACYISLNADEHHDFIVKAFRQVWFDLAIKKFAGECHCCRCCDCF</sequence>
<reference evidence="9 10" key="1">
    <citation type="journal article" date="2021" name="Hortic Res">
        <title>Chromosome-scale assembly of the Dendrobium chrysotoxum genome enhances the understanding of orchid evolution.</title>
        <authorList>
            <person name="Zhang Y."/>
            <person name="Zhang G.Q."/>
            <person name="Zhang D."/>
            <person name="Liu X.D."/>
            <person name="Xu X.Y."/>
            <person name="Sun W.H."/>
            <person name="Yu X."/>
            <person name="Zhu X."/>
            <person name="Wang Z.W."/>
            <person name="Zhao X."/>
            <person name="Zhong W.Y."/>
            <person name="Chen H."/>
            <person name="Yin W.L."/>
            <person name="Huang T."/>
            <person name="Niu S.C."/>
            <person name="Liu Z.J."/>
        </authorList>
    </citation>
    <scope>NUCLEOTIDE SEQUENCE [LARGE SCALE GENOMIC DNA]</scope>
    <source>
        <strain evidence="9">Lindl</strain>
    </source>
</reference>